<dbReference type="GO" id="GO:0016787">
    <property type="term" value="F:hydrolase activity"/>
    <property type="evidence" value="ECO:0007669"/>
    <property type="project" value="UniProtKB-KW"/>
</dbReference>
<name>A0A449BL92_9MOLU</name>
<dbReference type="Pfam" id="PF00293">
    <property type="entry name" value="NUDIX"/>
    <property type="match status" value="1"/>
</dbReference>
<dbReference type="SUPFAM" id="SSF55811">
    <property type="entry name" value="Nudix"/>
    <property type="match status" value="1"/>
</dbReference>
<dbReference type="InterPro" id="IPR000086">
    <property type="entry name" value="NUDIX_hydrolase_dom"/>
</dbReference>
<proteinExistence type="predicted"/>
<dbReference type="KEGG" id="ahk:NCTC10172_01270"/>
<keyword evidence="5" id="KW-1185">Reference proteome</keyword>
<dbReference type="EMBL" id="LR215050">
    <property type="protein sequence ID" value="VEU83210.1"/>
    <property type="molecule type" value="Genomic_DNA"/>
</dbReference>
<dbReference type="PROSITE" id="PS51462">
    <property type="entry name" value="NUDIX"/>
    <property type="match status" value="1"/>
</dbReference>
<protein>
    <submittedName>
        <fullName evidence="4">NUDIX domain</fullName>
    </submittedName>
</protein>
<organism evidence="4 5">
    <name type="scientific">Acholeplasma hippikon</name>
    <dbReference type="NCBI Taxonomy" id="264636"/>
    <lineage>
        <taxon>Bacteria</taxon>
        <taxon>Bacillati</taxon>
        <taxon>Mycoplasmatota</taxon>
        <taxon>Mollicutes</taxon>
        <taxon>Acholeplasmatales</taxon>
        <taxon>Acholeplasmataceae</taxon>
        <taxon>Acholeplasma</taxon>
    </lineage>
</organism>
<feature type="domain" description="Nudix hydrolase" evidence="3">
    <location>
        <begin position="1"/>
        <end position="129"/>
    </location>
</feature>
<dbReference type="CDD" id="cd02883">
    <property type="entry name" value="NUDIX_Hydrolase"/>
    <property type="match status" value="1"/>
</dbReference>
<dbReference type="STRING" id="1408416.GCA_000702765_01251"/>
<evidence type="ECO:0000256" key="2">
    <source>
        <dbReference type="ARBA" id="ARBA00022801"/>
    </source>
</evidence>
<dbReference type="PROSITE" id="PS00893">
    <property type="entry name" value="NUDIX_BOX"/>
    <property type="match status" value="1"/>
</dbReference>
<evidence type="ECO:0000313" key="4">
    <source>
        <dbReference type="EMBL" id="VEU83210.1"/>
    </source>
</evidence>
<evidence type="ECO:0000256" key="1">
    <source>
        <dbReference type="ARBA" id="ARBA00001946"/>
    </source>
</evidence>
<dbReference type="InterPro" id="IPR020084">
    <property type="entry name" value="NUDIX_hydrolase_CS"/>
</dbReference>
<sequence>MIKDKKVLLVYSKEFLDYTFPGGGMKVNEAHMDALRRELKEELGADEIKHIEPFGYIEEKRFGINSDTVYLQTSYYYFVEVTKFGKQMLGEREMMHGVEPIFVSADEAIKQNLIVLQHKKGKKGMRTVLPREIKVLEKLKDEGFIWENSKLLKHT</sequence>
<dbReference type="PANTHER" id="PTHR43046:SF15">
    <property type="entry name" value="MUTT_NUDIX FAMILY PROTEIN"/>
    <property type="match status" value="1"/>
</dbReference>
<gene>
    <name evidence="4" type="ORF">NCTC10172_01270</name>
</gene>
<keyword evidence="2" id="KW-0378">Hydrolase</keyword>
<dbReference type="PANTHER" id="PTHR43046">
    <property type="entry name" value="GDP-MANNOSE MANNOSYL HYDROLASE"/>
    <property type="match status" value="1"/>
</dbReference>
<evidence type="ECO:0000259" key="3">
    <source>
        <dbReference type="PROSITE" id="PS51462"/>
    </source>
</evidence>
<dbReference type="Gene3D" id="3.90.79.10">
    <property type="entry name" value="Nucleoside Triphosphate Pyrophosphohydrolase"/>
    <property type="match status" value="1"/>
</dbReference>
<dbReference type="Proteomes" id="UP000290909">
    <property type="component" value="Chromosome"/>
</dbReference>
<reference evidence="4 5" key="1">
    <citation type="submission" date="2019-01" db="EMBL/GenBank/DDBJ databases">
        <authorList>
            <consortium name="Pathogen Informatics"/>
        </authorList>
    </citation>
    <scope>NUCLEOTIDE SEQUENCE [LARGE SCALE GENOMIC DNA]</scope>
    <source>
        <strain evidence="4 5">NCTC10172</strain>
    </source>
</reference>
<dbReference type="InterPro" id="IPR015797">
    <property type="entry name" value="NUDIX_hydrolase-like_dom_sf"/>
</dbReference>
<comment type="cofactor">
    <cofactor evidence="1">
        <name>Mg(2+)</name>
        <dbReference type="ChEBI" id="CHEBI:18420"/>
    </cofactor>
</comment>
<dbReference type="AlphaFoldDB" id="A0A449BL92"/>
<evidence type="ECO:0000313" key="5">
    <source>
        <dbReference type="Proteomes" id="UP000290909"/>
    </source>
</evidence>
<accession>A0A449BL92</accession>